<sequence length="1103" mass="120177">MARDTERKRKLEQQQADNATAKRVKSSAKTDVKANGTSNGSPQVVVPRQNGLSTPSQHLDSPKSGKKENIGVANGGNVGQPSIKTEIQATPTSKKAKKTRTSQNGTAAAASPFTAPPTTKDGHVDVSMGKIEAATVKPQKSKKQKQQIKDVVVQDVEAGAEQRSENGTVLSIKDKRQRAIEKKARRNADREIKAGFREDEELTAPNEHGWWMSQPSAGRYLAHDPIFVVDENGDECLIAATIREVQLLHLDSSLISRTHAVPDGRSILAYTLSADYPDHIEIAYDNGTKVQWNWTTGSIIKGSFPGNETTIAATTAARGDGRLEVYCIAQTQGMYTIVGERKSLYSTYRRLTSIHVLEGGAYIICLGTTAMLLGKRKDGTQTAEYIWIEMPTTVPFQCLDARLVTPATGKANSPAKDQKKPIPDLALAVGNADGQIHFYSSLLSLFAKPSQAILPTPRILHWHREAVSTVKFSRDGNYLISGGRESVLVIWQLETGHKQFLPHLTAEIERVVVSPSGTQYALQMGDNSIMVLSTTELKPVANFAGLQLPVLTEQLDREDMALPAATVVLHPSDPKQLLLTVPATQPKHTRDVTTRPFLQSFDIQNSRHISRRALSRNNVTDFNRGPENTPIIPPDVNLLAVSADGEWLATVDEWFPPATDLEHAVARTAGLDAIDLENIQEEQLKRREIYLKFWKWDEGQSMWTLSTRADAPHARSSDADLGSGAGRVLQLKSDPASNGFATIGEDGEVMIWKPKTKFRHGVPLKEPNGNDLVEWACRRTIKLPIATDGEERADSPMDGDHDKSLAAIDASLAFSPDGSMLACSTTTLSETVQPLVHFVNPDTGTVTSTNAGIIPADEDVLDFGFLDRYLIVLSLGHIRVWNLVDDNVHYTITLPGALGEQETAKLAVNETDQTFAVASINITSMELDESIPQIAVYTPKNPDALFEADLESTPVAILAGKDTRGYTVIFEDGTIRSLTSTQQATRNRSSSSAAPEALEMVEEVRPSEDAETASSAALALLSTNPAEQDQEMSDSLAPLLLTEAGEDDRPVVRPEQLSSIFDVGGGKGGVVAMPPVRDMFRDVVGLFARKPRARVTEDVEMAM</sequence>
<evidence type="ECO:0000256" key="4">
    <source>
        <dbReference type="ARBA" id="ARBA00022574"/>
    </source>
</evidence>
<evidence type="ECO:0000256" key="5">
    <source>
        <dbReference type="ARBA" id="ARBA00022737"/>
    </source>
</evidence>
<dbReference type="OrthoDB" id="4096at2759"/>
<keyword evidence="6" id="KW-0804">Transcription</keyword>
<dbReference type="AlphaFoldDB" id="A0A2G5I131"/>
<dbReference type="Gene3D" id="2.130.10.10">
    <property type="entry name" value="YVTN repeat-like/Quinoprotein amine dehydrogenase"/>
    <property type="match status" value="2"/>
</dbReference>
<comment type="subcellular location">
    <subcellularLocation>
        <location evidence="1">Nucleus</location>
        <location evidence="1">Nucleolus</location>
    </subcellularLocation>
</comment>
<evidence type="ECO:0000313" key="10">
    <source>
        <dbReference type="EMBL" id="PIA98478.1"/>
    </source>
</evidence>
<proteinExistence type="predicted"/>
<feature type="repeat" description="WD" evidence="8">
    <location>
        <begin position="460"/>
        <end position="501"/>
    </location>
</feature>
<accession>A0A2G5I131</accession>
<evidence type="ECO:0000313" key="13">
    <source>
        <dbReference type="Proteomes" id="UP001302367"/>
    </source>
</evidence>
<feature type="compositionally biased region" description="Polar residues" evidence="9">
    <location>
        <begin position="981"/>
        <end position="993"/>
    </location>
</feature>
<dbReference type="Pfam" id="PF23869">
    <property type="entry name" value="Beta-prop_WDR75_1st"/>
    <property type="match status" value="1"/>
</dbReference>
<dbReference type="InterPro" id="IPR036322">
    <property type="entry name" value="WD40_repeat_dom_sf"/>
</dbReference>
<keyword evidence="5" id="KW-0677">Repeat</keyword>
<keyword evidence="3" id="KW-0698">rRNA processing</keyword>
<evidence type="ECO:0000256" key="1">
    <source>
        <dbReference type="ARBA" id="ARBA00004604"/>
    </source>
</evidence>
<evidence type="ECO:0000256" key="8">
    <source>
        <dbReference type="PROSITE-ProRule" id="PRU00221"/>
    </source>
</evidence>
<dbReference type="InterPro" id="IPR053826">
    <property type="entry name" value="WDR75"/>
</dbReference>
<dbReference type="SMART" id="SM00320">
    <property type="entry name" value="WD40"/>
    <property type="match status" value="2"/>
</dbReference>
<evidence type="ECO:0000256" key="2">
    <source>
        <dbReference type="ARBA" id="ARBA00022517"/>
    </source>
</evidence>
<reference evidence="11 13" key="2">
    <citation type="submission" date="2023-09" db="EMBL/GenBank/DDBJ databases">
        <title>Complete-Gapless Cercospora beticola genome.</title>
        <authorList>
            <person name="Wyatt N.A."/>
            <person name="Spanner R.E."/>
            <person name="Bolton M.D."/>
        </authorList>
    </citation>
    <scope>NUCLEOTIDE SEQUENCE [LARGE SCALE GENOMIC DNA]</scope>
    <source>
        <strain evidence="11">Cb09-40</strain>
    </source>
</reference>
<evidence type="ECO:0000256" key="7">
    <source>
        <dbReference type="ARBA" id="ARBA00023242"/>
    </source>
</evidence>
<dbReference type="GO" id="GO:0032040">
    <property type="term" value="C:small-subunit processome"/>
    <property type="evidence" value="ECO:0007669"/>
    <property type="project" value="InterPro"/>
</dbReference>
<dbReference type="GO" id="GO:0003723">
    <property type="term" value="F:RNA binding"/>
    <property type="evidence" value="ECO:0007669"/>
    <property type="project" value="InterPro"/>
</dbReference>
<organism evidence="10 12">
    <name type="scientific">Cercospora beticola</name>
    <name type="common">Sugarbeet leaf spot fungus</name>
    <dbReference type="NCBI Taxonomy" id="122368"/>
    <lineage>
        <taxon>Eukaryota</taxon>
        <taxon>Fungi</taxon>
        <taxon>Dikarya</taxon>
        <taxon>Ascomycota</taxon>
        <taxon>Pezizomycotina</taxon>
        <taxon>Dothideomycetes</taxon>
        <taxon>Dothideomycetidae</taxon>
        <taxon>Mycosphaerellales</taxon>
        <taxon>Mycosphaerellaceae</taxon>
        <taxon>Cercospora</taxon>
    </lineage>
</organism>
<evidence type="ECO:0000256" key="3">
    <source>
        <dbReference type="ARBA" id="ARBA00022552"/>
    </source>
</evidence>
<dbReference type="SUPFAM" id="SSF63829">
    <property type="entry name" value="Calcium-dependent phosphotriesterase"/>
    <property type="match status" value="1"/>
</dbReference>
<keyword evidence="13" id="KW-1185">Reference proteome</keyword>
<dbReference type="GO" id="GO:0045943">
    <property type="term" value="P:positive regulation of transcription by RNA polymerase I"/>
    <property type="evidence" value="ECO:0007669"/>
    <property type="project" value="InterPro"/>
</dbReference>
<dbReference type="SUPFAM" id="SSF50978">
    <property type="entry name" value="WD40 repeat-like"/>
    <property type="match status" value="1"/>
</dbReference>
<dbReference type="EMBL" id="LKMD01000102">
    <property type="protein sequence ID" value="PIA98478.1"/>
    <property type="molecule type" value="Genomic_DNA"/>
</dbReference>
<feature type="compositionally biased region" description="Basic and acidic residues" evidence="9">
    <location>
        <begin position="60"/>
        <end position="69"/>
    </location>
</feature>
<dbReference type="GO" id="GO:2000234">
    <property type="term" value="P:positive regulation of rRNA processing"/>
    <property type="evidence" value="ECO:0007669"/>
    <property type="project" value="TreeGrafter"/>
</dbReference>
<feature type="compositionally biased region" description="Basic and acidic residues" evidence="9">
    <location>
        <begin position="1"/>
        <end position="12"/>
    </location>
</feature>
<feature type="compositionally biased region" description="Low complexity" evidence="9">
    <location>
        <begin position="106"/>
        <end position="119"/>
    </location>
</feature>
<evidence type="ECO:0000313" key="12">
    <source>
        <dbReference type="Proteomes" id="UP000230605"/>
    </source>
</evidence>
<name>A0A2G5I131_CERBT</name>
<keyword evidence="2" id="KW-0690">Ribosome biogenesis</keyword>
<evidence type="ECO:0000256" key="6">
    <source>
        <dbReference type="ARBA" id="ARBA00023163"/>
    </source>
</evidence>
<keyword evidence="7" id="KW-0539">Nucleus</keyword>
<evidence type="ECO:0000256" key="9">
    <source>
        <dbReference type="SAM" id="MobiDB-lite"/>
    </source>
</evidence>
<gene>
    <name evidence="10" type="ORF">CB0940_05902</name>
    <name evidence="11" type="ORF">RHO25_003107</name>
</gene>
<dbReference type="PANTHER" id="PTHR44215:SF1">
    <property type="entry name" value="WD REPEAT-CONTAINING PROTEIN 75"/>
    <property type="match status" value="1"/>
</dbReference>
<dbReference type="EMBL" id="CP134185">
    <property type="protein sequence ID" value="WPA98495.1"/>
    <property type="molecule type" value="Genomic_DNA"/>
</dbReference>
<dbReference type="PROSITE" id="PS50082">
    <property type="entry name" value="WD_REPEATS_2"/>
    <property type="match status" value="1"/>
</dbReference>
<feature type="region of interest" description="Disordered" evidence="9">
    <location>
        <begin position="981"/>
        <end position="1012"/>
    </location>
</feature>
<feature type="compositionally biased region" description="Polar residues" evidence="9">
    <location>
        <begin position="79"/>
        <end position="93"/>
    </location>
</feature>
<dbReference type="Proteomes" id="UP000230605">
    <property type="component" value="Chromosome 2"/>
</dbReference>
<dbReference type="Proteomes" id="UP001302367">
    <property type="component" value="Chromosome 2"/>
</dbReference>
<feature type="compositionally biased region" description="Polar residues" evidence="9">
    <location>
        <begin position="50"/>
        <end position="59"/>
    </location>
</feature>
<feature type="region of interest" description="Disordered" evidence="9">
    <location>
        <begin position="1"/>
        <end position="122"/>
    </location>
</feature>
<evidence type="ECO:0000313" key="11">
    <source>
        <dbReference type="EMBL" id="WPA98495.1"/>
    </source>
</evidence>
<dbReference type="GO" id="GO:0006364">
    <property type="term" value="P:rRNA processing"/>
    <property type="evidence" value="ECO:0007669"/>
    <property type="project" value="UniProtKB-KW"/>
</dbReference>
<dbReference type="PANTHER" id="PTHR44215">
    <property type="entry name" value="WD REPEAT-CONTAINING PROTEIN 75"/>
    <property type="match status" value="1"/>
</dbReference>
<keyword evidence="4 8" id="KW-0853">WD repeat</keyword>
<dbReference type="InterPro" id="IPR015943">
    <property type="entry name" value="WD40/YVTN_repeat-like_dom_sf"/>
</dbReference>
<protein>
    <submittedName>
        <fullName evidence="10">U3 small nucleolar RNA-associated protein 17</fullName>
    </submittedName>
</protein>
<dbReference type="PROSITE" id="PS50294">
    <property type="entry name" value="WD_REPEATS_REGION"/>
    <property type="match status" value="1"/>
</dbReference>
<dbReference type="InterPro" id="IPR001680">
    <property type="entry name" value="WD40_rpt"/>
</dbReference>
<reference evidence="10 12" key="1">
    <citation type="submission" date="2015-10" db="EMBL/GenBank/DDBJ databases">
        <title>The cercosporin biosynthetic gene cluster was horizontally transferred to several fungal lineages and shown to be expanded in Cercospora beticola based on microsynteny with recipient genomes.</title>
        <authorList>
            <person name="De Jonge R."/>
            <person name="Ebert M.K."/>
            <person name="Suttle J.C."/>
            <person name="Jurick Ii W.M."/>
            <person name="Secor G.A."/>
            <person name="Thomma B.P."/>
            <person name="Van De Peer Y."/>
            <person name="Bolton M.D."/>
        </authorList>
    </citation>
    <scope>NUCLEOTIDE SEQUENCE [LARGE SCALE GENOMIC DNA]</scope>
    <source>
        <strain evidence="10 12">09-40</strain>
    </source>
</reference>